<dbReference type="RefSeq" id="WP_344545216.1">
    <property type="nucleotide sequence ID" value="NZ_BAAATD010000007.1"/>
</dbReference>
<dbReference type="EMBL" id="BAAATD010000007">
    <property type="protein sequence ID" value="GAA2612295.1"/>
    <property type="molecule type" value="Genomic_DNA"/>
</dbReference>
<proteinExistence type="predicted"/>
<gene>
    <name evidence="2" type="ORF">GCM10010411_53790</name>
</gene>
<keyword evidence="3" id="KW-1185">Reference proteome</keyword>
<sequence length="272" mass="30007">MTTNAGSVQVNDAGGMPSQPRPLRVGERLVMGRGSEADLDLGEDPWLPRRLGELEVGPDSVRVRNISRRHTLHVQSGDEAIALPAGMSGGYVLPAGASLLGTAAMLADDRPVRVELAQAWGPPVPPAPDPRLRTQQISTQPRLRLSRETKEFMVALLLCRPWLNDPTRLAPLPTAPEIAEEALRITSAARELDVFASDPKARARIQEQVHTPLRGLREKLTAHRLVDGRTRLGQENLAAALLYYDVITRNDLRLLTDTEWLNAQENKWWGSI</sequence>
<name>A0ABN3Q2P3_9ACTN</name>
<organism evidence="2 3">
    <name type="scientific">Actinomadura fulvescens</name>
    <dbReference type="NCBI Taxonomy" id="46160"/>
    <lineage>
        <taxon>Bacteria</taxon>
        <taxon>Bacillati</taxon>
        <taxon>Actinomycetota</taxon>
        <taxon>Actinomycetes</taxon>
        <taxon>Streptosporangiales</taxon>
        <taxon>Thermomonosporaceae</taxon>
        <taxon>Actinomadura</taxon>
    </lineage>
</organism>
<dbReference type="Proteomes" id="UP001501509">
    <property type="component" value="Unassembled WGS sequence"/>
</dbReference>
<comment type="caution">
    <text evidence="2">The sequence shown here is derived from an EMBL/GenBank/DDBJ whole genome shotgun (WGS) entry which is preliminary data.</text>
</comment>
<evidence type="ECO:0000313" key="2">
    <source>
        <dbReference type="EMBL" id="GAA2612295.1"/>
    </source>
</evidence>
<feature type="region of interest" description="Disordered" evidence="1">
    <location>
        <begin position="1"/>
        <end position="22"/>
    </location>
</feature>
<evidence type="ECO:0000256" key="1">
    <source>
        <dbReference type="SAM" id="MobiDB-lite"/>
    </source>
</evidence>
<reference evidence="2 3" key="1">
    <citation type="journal article" date="2019" name="Int. J. Syst. Evol. Microbiol.">
        <title>The Global Catalogue of Microorganisms (GCM) 10K type strain sequencing project: providing services to taxonomists for standard genome sequencing and annotation.</title>
        <authorList>
            <consortium name="The Broad Institute Genomics Platform"/>
            <consortium name="The Broad Institute Genome Sequencing Center for Infectious Disease"/>
            <person name="Wu L."/>
            <person name="Ma J."/>
        </authorList>
    </citation>
    <scope>NUCLEOTIDE SEQUENCE [LARGE SCALE GENOMIC DNA]</scope>
    <source>
        <strain evidence="2 3">JCM 6833</strain>
    </source>
</reference>
<accession>A0ABN3Q2P3</accession>
<evidence type="ECO:0008006" key="4">
    <source>
        <dbReference type="Google" id="ProtNLM"/>
    </source>
</evidence>
<evidence type="ECO:0000313" key="3">
    <source>
        <dbReference type="Proteomes" id="UP001501509"/>
    </source>
</evidence>
<feature type="compositionally biased region" description="Polar residues" evidence="1">
    <location>
        <begin position="1"/>
        <end position="10"/>
    </location>
</feature>
<protein>
    <recommendedName>
        <fullName evidence="4">FHA domain-containing protein</fullName>
    </recommendedName>
</protein>